<comment type="caution">
    <text evidence="4">The sequence shown here is derived from an EMBL/GenBank/DDBJ whole genome shotgun (WGS) entry which is preliminary data.</text>
</comment>
<dbReference type="Proteomes" id="UP000657918">
    <property type="component" value="Unassembled WGS sequence"/>
</dbReference>
<proteinExistence type="predicted"/>
<feature type="compositionally biased region" description="Low complexity" evidence="1">
    <location>
        <begin position="673"/>
        <end position="690"/>
    </location>
</feature>
<feature type="compositionally biased region" description="Basic and acidic residues" evidence="1">
    <location>
        <begin position="654"/>
        <end position="668"/>
    </location>
</feature>
<feature type="region of interest" description="Disordered" evidence="1">
    <location>
        <begin position="559"/>
        <end position="598"/>
    </location>
</feature>
<evidence type="ECO:0000256" key="1">
    <source>
        <dbReference type="SAM" id="MobiDB-lite"/>
    </source>
</evidence>
<feature type="compositionally biased region" description="Basic residues" evidence="1">
    <location>
        <begin position="122"/>
        <end position="133"/>
    </location>
</feature>
<sequence>MAKKSQRRPVRYERDQSGCMWGLMSMFDFRHGRSTQKLITDRRRGARHAVGTGTPKNRLDNLKENCQGIIDGEEIRKTTGGASKLSVKKLMEEEMLIEQDTKNEINNPEVEPKQSNSENGGHKTKNHKRKKSRTTSCDIHIEDLNGAESLESDQHCLHNLEKQTTKSLDIVEIMEDFCHQIHQKSIGCVEHDQRDEVQYQPNQKNPDFEEKFSEAIKLVNEKLMDRKHVTENGDLHPSKELRDALQILTSDEELFLRLLQGPKSILVKHVQNLWNAQVEKDGDSKLPAISNLLEQGLHDFRHSDEVIHSKQRKFFKRKTKSLEKNPSKENKASQASNRIVILKPGPTSLLLPENESSIGSSPESEFIIRNKGTNERSASHFSLTEIKRKLKNAIGKEKQETPTGATSKRFFNKHAVRNSEKGFKENLGRNSPSKDHFFIEKIARPPMGGKMREKTCKLKESEISVEHEAAIYPKQRPSNIYIEAKKHLSEILSTGQGGVDFSSGQVPKTLGRILSLPEYNFSPLSSPGRDWEQGFMTAQMRFSVSDKFQKHETNVSHIGQTALNSEPQPSVSNDSIRDKKQTSSNPNASASNEFHDKEERTFCSIRDEMPSEGNVEVVKEIAIEEESNILDSYSEPSSSPLDEDHQNGDMSGVCDKKENSECLEHESFEENQPLSSPLTSPSTSSNTKKLSCLEVTSEIPERPSPISVLEPLLTGEDISPASSRLEPVELPVQPLRIQFEEHEPSAAVQNIRLKASVDYEESTFEYVKAVLQASGMKWDEYYMRSHSSEQLLDPSIFFEVEFFSNQLCCDKKLLFDSANEALVEIYGRYFGCFPGLSFVKSTIRPVPDMKNGIYEVWEGVSWNLHPLPMPHTLDQLVKKDMAKTGTWMDLRYDIETIHVEIGEAIFEDLMEEAIFGDLMEENVFICVNENSECGNHFIPAESKENVISVDS</sequence>
<feature type="compositionally biased region" description="Polar residues" evidence="1">
    <location>
        <begin position="559"/>
        <end position="574"/>
    </location>
</feature>
<feature type="compositionally biased region" description="Polar residues" evidence="1">
    <location>
        <begin position="629"/>
        <end position="640"/>
    </location>
</feature>
<dbReference type="AlphaFoldDB" id="A0A835JFZ2"/>
<evidence type="ECO:0000259" key="2">
    <source>
        <dbReference type="Pfam" id="PF12552"/>
    </source>
</evidence>
<keyword evidence="5" id="KW-1185">Reference proteome</keyword>
<feature type="region of interest" description="Disordered" evidence="1">
    <location>
        <begin position="316"/>
        <end position="338"/>
    </location>
</feature>
<name>A0A835JFZ2_9ROSI</name>
<accession>A0A835JFZ2</accession>
<gene>
    <name evidence="4" type="ORF">SADUNF_Sadunf14G0058500</name>
</gene>
<feature type="compositionally biased region" description="Basic and acidic residues" evidence="1">
    <location>
        <begin position="320"/>
        <end position="331"/>
    </location>
</feature>
<organism evidence="4 5">
    <name type="scientific">Salix dunnii</name>
    <dbReference type="NCBI Taxonomy" id="1413687"/>
    <lineage>
        <taxon>Eukaryota</taxon>
        <taxon>Viridiplantae</taxon>
        <taxon>Streptophyta</taxon>
        <taxon>Embryophyta</taxon>
        <taxon>Tracheophyta</taxon>
        <taxon>Spermatophyta</taxon>
        <taxon>Magnoliopsida</taxon>
        <taxon>eudicotyledons</taxon>
        <taxon>Gunneridae</taxon>
        <taxon>Pentapetalae</taxon>
        <taxon>rosids</taxon>
        <taxon>fabids</taxon>
        <taxon>Malpighiales</taxon>
        <taxon>Salicaceae</taxon>
        <taxon>Saliceae</taxon>
        <taxon>Salix</taxon>
    </lineage>
</organism>
<evidence type="ECO:0000313" key="5">
    <source>
        <dbReference type="Proteomes" id="UP000657918"/>
    </source>
</evidence>
<feature type="compositionally biased region" description="Polar residues" evidence="1">
    <location>
        <begin position="354"/>
        <end position="363"/>
    </location>
</feature>
<dbReference type="InterPro" id="IPR022212">
    <property type="entry name" value="DUF3741"/>
</dbReference>
<evidence type="ECO:0000313" key="4">
    <source>
        <dbReference type="EMBL" id="KAF9668967.1"/>
    </source>
</evidence>
<dbReference type="InterPro" id="IPR025486">
    <property type="entry name" value="DUF4378"/>
</dbReference>
<feature type="compositionally biased region" description="Polar residues" evidence="1">
    <location>
        <begin position="582"/>
        <end position="592"/>
    </location>
</feature>
<feature type="domain" description="DUF4378" evidence="3">
    <location>
        <begin position="764"/>
        <end position="912"/>
    </location>
</feature>
<reference evidence="4 5" key="1">
    <citation type="submission" date="2020-10" db="EMBL/GenBank/DDBJ databases">
        <title>Plant Genome Project.</title>
        <authorList>
            <person name="Zhang R.-G."/>
        </authorList>
    </citation>
    <scope>NUCLEOTIDE SEQUENCE [LARGE SCALE GENOMIC DNA]</scope>
    <source>
        <strain evidence="4">FAFU-HL-1</strain>
        <tissue evidence="4">Leaf</tissue>
    </source>
</reference>
<dbReference type="OrthoDB" id="770239at2759"/>
<feature type="domain" description="DUF3741" evidence="2">
    <location>
        <begin position="220"/>
        <end position="264"/>
    </location>
</feature>
<evidence type="ECO:0008006" key="6">
    <source>
        <dbReference type="Google" id="ProtNLM"/>
    </source>
</evidence>
<protein>
    <recommendedName>
        <fullName evidence="6">DUF4378 domain-containing protein</fullName>
    </recommendedName>
</protein>
<feature type="region of interest" description="Disordered" evidence="1">
    <location>
        <begin position="627"/>
        <end position="696"/>
    </location>
</feature>
<dbReference type="EMBL" id="JADGMS010000014">
    <property type="protein sequence ID" value="KAF9668967.1"/>
    <property type="molecule type" value="Genomic_DNA"/>
</dbReference>
<dbReference type="PANTHER" id="PTHR47212">
    <property type="entry name" value="ADHESIN-LIKE PROTEIN, PUTATIVE (DUF3741)-RELATED"/>
    <property type="match status" value="1"/>
</dbReference>
<dbReference type="PANTHER" id="PTHR47212:SF4">
    <property type="entry name" value="ADHESIN-LIKE PROTEIN, PUTATIVE (DUF3741)-RELATED"/>
    <property type="match status" value="1"/>
</dbReference>
<dbReference type="Pfam" id="PF12552">
    <property type="entry name" value="DUF3741"/>
    <property type="match status" value="1"/>
</dbReference>
<feature type="region of interest" description="Disordered" evidence="1">
    <location>
        <begin position="99"/>
        <end position="135"/>
    </location>
</feature>
<dbReference type="Pfam" id="PF14309">
    <property type="entry name" value="DUF4378"/>
    <property type="match status" value="1"/>
</dbReference>
<feature type="region of interest" description="Disordered" evidence="1">
    <location>
        <begin position="352"/>
        <end position="373"/>
    </location>
</feature>
<evidence type="ECO:0000259" key="3">
    <source>
        <dbReference type="Pfam" id="PF14309"/>
    </source>
</evidence>